<evidence type="ECO:0000256" key="5">
    <source>
        <dbReference type="ARBA" id="ARBA00022801"/>
    </source>
</evidence>
<dbReference type="SMART" id="SM00382">
    <property type="entry name" value="AAA"/>
    <property type="match status" value="2"/>
</dbReference>
<dbReference type="PANTHER" id="PTHR42855:SF1">
    <property type="entry name" value="ABC TRANSPORTER DOMAIN-CONTAINING PROTEIN"/>
    <property type="match status" value="1"/>
</dbReference>
<name>A0A369T7G4_9PROT</name>
<gene>
    <name evidence="11" type="primary">uup</name>
    <name evidence="14" type="ORF">DRB17_13480</name>
</gene>
<evidence type="ECO:0000313" key="14">
    <source>
        <dbReference type="EMBL" id="RDD61279.1"/>
    </source>
</evidence>
<dbReference type="Proteomes" id="UP000253941">
    <property type="component" value="Unassembled WGS sequence"/>
</dbReference>
<feature type="region of interest" description="Disordered" evidence="12">
    <location>
        <begin position="560"/>
        <end position="579"/>
    </location>
</feature>
<keyword evidence="15" id="KW-1185">Reference proteome</keyword>
<dbReference type="FunFam" id="3.40.50.300:FF:000309">
    <property type="entry name" value="ABC transporter ATP-binding protein"/>
    <property type="match status" value="1"/>
</dbReference>
<protein>
    <recommendedName>
        <fullName evidence="11">ATP-binding protein Uup</fullName>
        <ecNumber evidence="11">3.6.1.-</ecNumber>
    </recommendedName>
</protein>
<comment type="caution">
    <text evidence="14">The sequence shown here is derived from an EMBL/GenBank/DDBJ whole genome shotgun (WGS) entry which is preliminary data.</text>
</comment>
<keyword evidence="2 11" id="KW-0677">Repeat</keyword>
<feature type="compositionally biased region" description="Basic and acidic residues" evidence="12">
    <location>
        <begin position="516"/>
        <end position="543"/>
    </location>
</feature>
<dbReference type="EMBL" id="QPMH01000013">
    <property type="protein sequence ID" value="RDD61279.1"/>
    <property type="molecule type" value="Genomic_DNA"/>
</dbReference>
<feature type="domain" description="ABC transporter" evidence="13">
    <location>
        <begin position="287"/>
        <end position="510"/>
    </location>
</feature>
<dbReference type="RefSeq" id="WP_114582741.1">
    <property type="nucleotide sequence ID" value="NZ_QPMH01000013.1"/>
</dbReference>
<dbReference type="CDD" id="cd03221">
    <property type="entry name" value="ABCF_EF-3"/>
    <property type="match status" value="2"/>
</dbReference>
<dbReference type="EC" id="3.6.1.-" evidence="11"/>
<dbReference type="Gene3D" id="1.10.287.380">
    <property type="entry name" value="Valyl-tRNA synthetase, C-terminal domain"/>
    <property type="match status" value="1"/>
</dbReference>
<evidence type="ECO:0000256" key="10">
    <source>
        <dbReference type="ARBA" id="ARBA00061478"/>
    </source>
</evidence>
<feature type="binding site" evidence="11">
    <location>
        <begin position="39"/>
        <end position="46"/>
    </location>
    <ligand>
        <name>ATP</name>
        <dbReference type="ChEBI" id="CHEBI:30616"/>
        <label>1</label>
    </ligand>
</feature>
<feature type="domain" description="ABC transporter" evidence="13">
    <location>
        <begin position="7"/>
        <end position="219"/>
    </location>
</feature>
<dbReference type="GO" id="GO:0006281">
    <property type="term" value="P:DNA repair"/>
    <property type="evidence" value="ECO:0007669"/>
    <property type="project" value="UniProtKB-KW"/>
</dbReference>
<dbReference type="HAMAP" id="MF_00848">
    <property type="entry name" value="Uup"/>
    <property type="match status" value="1"/>
</dbReference>
<reference evidence="14 15" key="1">
    <citation type="submission" date="2018-07" db="EMBL/GenBank/DDBJ databases">
        <title>Venubactetium sediminum gen. nov., sp. nov., isolated from a marine solar saltern.</title>
        <authorList>
            <person name="Wang S."/>
        </authorList>
    </citation>
    <scope>NUCLEOTIDE SEQUENCE [LARGE SCALE GENOMIC DNA]</scope>
    <source>
        <strain evidence="14 15">WD2A32</strain>
    </source>
</reference>
<dbReference type="InterPro" id="IPR037118">
    <property type="entry name" value="Val-tRNA_synth_C_sf"/>
</dbReference>
<keyword evidence="6 11" id="KW-0067">ATP-binding</keyword>
<keyword evidence="3 11" id="KW-0547">Nucleotide-binding</keyword>
<comment type="similarity">
    <text evidence="10 11">Belongs to the ABC transporter superfamily. ABCF family. Uup subfamily.</text>
</comment>
<keyword evidence="7 11" id="KW-0238">DNA-binding</keyword>
<feature type="binding site" evidence="11">
    <location>
        <begin position="324"/>
        <end position="331"/>
    </location>
    <ligand>
        <name>ATP</name>
        <dbReference type="ChEBI" id="CHEBI:30616"/>
        <label>2</label>
    </ligand>
</feature>
<proteinExistence type="inferred from homology"/>
<evidence type="ECO:0000256" key="6">
    <source>
        <dbReference type="ARBA" id="ARBA00022840"/>
    </source>
</evidence>
<evidence type="ECO:0000256" key="3">
    <source>
        <dbReference type="ARBA" id="ARBA00022741"/>
    </source>
</evidence>
<keyword evidence="8 11" id="KW-0234">DNA repair</keyword>
<dbReference type="InterPro" id="IPR051309">
    <property type="entry name" value="ABCF_ATPase"/>
</dbReference>
<evidence type="ECO:0000256" key="11">
    <source>
        <dbReference type="HAMAP-Rule" id="MF_00848"/>
    </source>
</evidence>
<accession>A0A369T7G4</accession>
<dbReference type="InterPro" id="IPR027417">
    <property type="entry name" value="P-loop_NTPase"/>
</dbReference>
<comment type="subcellular location">
    <subcellularLocation>
        <location evidence="11">Cytoplasm</location>
    </subcellularLocation>
    <text evidence="11">Associates with ribosomes.</text>
</comment>
<evidence type="ECO:0000256" key="7">
    <source>
        <dbReference type="ARBA" id="ARBA00023125"/>
    </source>
</evidence>
<dbReference type="InterPro" id="IPR003439">
    <property type="entry name" value="ABC_transporter-like_ATP-bd"/>
</dbReference>
<dbReference type="PANTHER" id="PTHR42855">
    <property type="entry name" value="ABC TRANSPORTER ATP-BINDING SUBUNIT"/>
    <property type="match status" value="1"/>
</dbReference>
<feature type="region of interest" description="Disordered" evidence="12">
    <location>
        <begin position="493"/>
        <end position="543"/>
    </location>
</feature>
<dbReference type="GO" id="GO:0043022">
    <property type="term" value="F:ribosome binding"/>
    <property type="evidence" value="ECO:0007669"/>
    <property type="project" value="UniProtKB-UniRule"/>
</dbReference>
<dbReference type="Gene3D" id="3.40.50.300">
    <property type="entry name" value="P-loop containing nucleotide triphosphate hydrolases"/>
    <property type="match status" value="2"/>
</dbReference>
<dbReference type="GO" id="GO:0005737">
    <property type="term" value="C:cytoplasm"/>
    <property type="evidence" value="ECO:0007669"/>
    <property type="project" value="UniProtKB-SubCell"/>
</dbReference>
<sequence>MAPPPLIQLKDATLALGHQVLAEDVTMTLARGERACLVGRNGSGKSTLLRALAGEIDLDAGERFLQPGARVAYLPQQPHLPPEQTVADFVAGGLPESAADERHRVDAALVRLDVDGSRRLGTLSGGEGRRAALARTLVAECDVLLLDEPTNHLDLPTIEWLEGELKRFDGALLVISHDRAFLREVSRITFWLDRGTMRRMDRNYAHFDEWAEETAAEEERQFHKLTRRIKREEHWLTYGFTARRKRNQGRLRRLQDLRESRAKLLDARTGELNLTVAEAEGSGKTVIEAKDIAKGFTRDDGSTLRVVKDFSTRIRKGDRIGVIGPNGAGKTTLIRLLTKELEPDKGSVQHGTRLKPIYFDQRRQKLDPEKTLWETLCPGGGDSVMVGDRQRHVVTYLKEFLFSEGQARQPVHALSGGETNRLLLAKLFSQPSNLIILDEPTNDLDMDTLDLLIEVLGDYDGTLLLVSHDRDFLDKTVTSVVVMEGDGLVEEFPGGYSDSLSQRRGTAGPTRLGGKTKAEKKAKSAKAEKPRGRPEKLSYKEQRDLDELPEKIERLQAKIEQLQSQMSDPDFYRRDPGKFEEASEALKRAQEALDKAETRWLELEERRESIQAAGGRP</sequence>
<dbReference type="PROSITE" id="PS50893">
    <property type="entry name" value="ABC_TRANSPORTER_2"/>
    <property type="match status" value="2"/>
</dbReference>
<evidence type="ECO:0000256" key="1">
    <source>
        <dbReference type="ARBA" id="ARBA00022490"/>
    </source>
</evidence>
<keyword evidence="4 11" id="KW-0227">DNA damage</keyword>
<dbReference type="Pfam" id="PF16326">
    <property type="entry name" value="ABC_tran_CTD"/>
    <property type="match status" value="1"/>
</dbReference>
<evidence type="ECO:0000256" key="12">
    <source>
        <dbReference type="SAM" id="MobiDB-lite"/>
    </source>
</evidence>
<dbReference type="SUPFAM" id="SSF52540">
    <property type="entry name" value="P-loop containing nucleoside triphosphate hydrolases"/>
    <property type="match status" value="2"/>
</dbReference>
<dbReference type="InterPro" id="IPR003593">
    <property type="entry name" value="AAA+_ATPase"/>
</dbReference>
<dbReference type="GO" id="GO:0016887">
    <property type="term" value="F:ATP hydrolysis activity"/>
    <property type="evidence" value="ECO:0007669"/>
    <property type="project" value="UniProtKB-UniRule"/>
</dbReference>
<evidence type="ECO:0000256" key="2">
    <source>
        <dbReference type="ARBA" id="ARBA00022737"/>
    </source>
</evidence>
<keyword evidence="1 11" id="KW-0963">Cytoplasm</keyword>
<dbReference type="InterPro" id="IPR043686">
    <property type="entry name" value="Uup"/>
</dbReference>
<evidence type="ECO:0000313" key="15">
    <source>
        <dbReference type="Proteomes" id="UP000253941"/>
    </source>
</evidence>
<dbReference type="GO" id="GO:0005524">
    <property type="term" value="F:ATP binding"/>
    <property type="evidence" value="ECO:0007669"/>
    <property type="project" value="UniProtKB-UniRule"/>
</dbReference>
<evidence type="ECO:0000259" key="13">
    <source>
        <dbReference type="PROSITE" id="PS50893"/>
    </source>
</evidence>
<comment type="catalytic activity">
    <reaction evidence="9 11">
        <text>ATP + H2O = ADP + phosphate + H(+)</text>
        <dbReference type="Rhea" id="RHEA:13065"/>
        <dbReference type="ChEBI" id="CHEBI:15377"/>
        <dbReference type="ChEBI" id="CHEBI:15378"/>
        <dbReference type="ChEBI" id="CHEBI:30616"/>
        <dbReference type="ChEBI" id="CHEBI:43474"/>
        <dbReference type="ChEBI" id="CHEBI:456216"/>
    </reaction>
</comment>
<dbReference type="GO" id="GO:0003677">
    <property type="term" value="F:DNA binding"/>
    <property type="evidence" value="ECO:0007669"/>
    <property type="project" value="UniProtKB-UniRule"/>
</dbReference>
<dbReference type="AlphaFoldDB" id="A0A369T7G4"/>
<dbReference type="InterPro" id="IPR032524">
    <property type="entry name" value="ABC_tran_C"/>
</dbReference>
<evidence type="ECO:0000256" key="4">
    <source>
        <dbReference type="ARBA" id="ARBA00022763"/>
    </source>
</evidence>
<dbReference type="Pfam" id="PF00005">
    <property type="entry name" value="ABC_tran"/>
    <property type="match status" value="2"/>
</dbReference>
<evidence type="ECO:0000256" key="9">
    <source>
        <dbReference type="ARBA" id="ARBA00049360"/>
    </source>
</evidence>
<evidence type="ECO:0000256" key="8">
    <source>
        <dbReference type="ARBA" id="ARBA00023204"/>
    </source>
</evidence>
<organism evidence="14 15">
    <name type="scientific">Ferruginivarius sediminum</name>
    <dbReference type="NCBI Taxonomy" id="2661937"/>
    <lineage>
        <taxon>Bacteria</taxon>
        <taxon>Pseudomonadati</taxon>
        <taxon>Pseudomonadota</taxon>
        <taxon>Alphaproteobacteria</taxon>
        <taxon>Rhodospirillales</taxon>
        <taxon>Rhodospirillaceae</taxon>
        <taxon>Ferruginivarius</taxon>
    </lineage>
</organism>
<feature type="compositionally biased region" description="Basic and acidic residues" evidence="12">
    <location>
        <begin position="570"/>
        <end position="579"/>
    </location>
</feature>
<comment type="function">
    <text evidence="11">Probably plays a role in ribosome assembly or function. May be involved in resolution of branched DNA intermediates that result from template switching in postreplication gaps. Binds DNA and has ATPase activity.</text>
</comment>
<keyword evidence="5 11" id="KW-0378">Hydrolase</keyword>